<dbReference type="InterPro" id="IPR015943">
    <property type="entry name" value="WD40/YVTN_repeat-like_dom_sf"/>
</dbReference>
<proteinExistence type="predicted"/>
<protein>
    <submittedName>
        <fullName evidence="3">YncE family protein</fullName>
    </submittedName>
</protein>
<organism evidence="3 4">
    <name type="scientific">Staphylococcus pseudintermedius</name>
    <dbReference type="NCBI Taxonomy" id="283734"/>
    <lineage>
        <taxon>Bacteria</taxon>
        <taxon>Bacillati</taxon>
        <taxon>Bacillota</taxon>
        <taxon>Bacilli</taxon>
        <taxon>Bacillales</taxon>
        <taxon>Staphylococcaceae</taxon>
        <taxon>Staphylococcus</taxon>
        <taxon>Staphylococcus intermedius group</taxon>
    </lineage>
</organism>
<name>A0A3D8YJQ9_STAPS</name>
<dbReference type="NCBIfam" id="TIGR02276">
    <property type="entry name" value="beta_rpt_yvtn"/>
    <property type="match status" value="2"/>
</dbReference>
<comment type="caution">
    <text evidence="3">The sequence shown here is derived from an EMBL/GenBank/DDBJ whole genome shotgun (WGS) entry which is preliminary data.</text>
</comment>
<dbReference type="Proteomes" id="UP000256409">
    <property type="component" value="Unassembled WGS sequence"/>
</dbReference>
<dbReference type="InterPro" id="IPR011048">
    <property type="entry name" value="Haem_d1_sf"/>
</dbReference>
<evidence type="ECO:0000259" key="2">
    <source>
        <dbReference type="Pfam" id="PF21783"/>
    </source>
</evidence>
<dbReference type="PANTHER" id="PTHR47197">
    <property type="entry name" value="PROTEIN NIRF"/>
    <property type="match status" value="1"/>
</dbReference>
<dbReference type="InterPro" id="IPR011964">
    <property type="entry name" value="YVTN_b-propeller_repeat"/>
</dbReference>
<dbReference type="Gene3D" id="2.130.10.10">
    <property type="entry name" value="YVTN repeat-like/Quinoprotein amine dehydrogenase"/>
    <property type="match status" value="2"/>
</dbReference>
<gene>
    <name evidence="3" type="ORF">DV961_12720</name>
</gene>
<accession>A0A3D8YJQ9</accession>
<reference evidence="4" key="1">
    <citation type="journal article" date="2018" name="Vet. Microbiol.">
        <title>Molecular epidemiology of methicillin-resistant staphylococci amongst veterinary personnel, personnel-owned pets, patients and the hospital environment of two companion animal veterinary hospitals.</title>
        <authorList>
            <person name="Worthing K.A."/>
            <person name="Brown J."/>
            <person name="Gerber L."/>
            <person name="Abraham S."/>
            <person name="Trott D."/>
            <person name="Norris J.M."/>
        </authorList>
    </citation>
    <scope>NUCLEOTIDE SEQUENCE [LARGE SCALE GENOMIC DNA]</scope>
    <source>
        <strain evidence="4">ST496-2</strain>
    </source>
</reference>
<evidence type="ECO:0000256" key="1">
    <source>
        <dbReference type="ARBA" id="ARBA00022729"/>
    </source>
</evidence>
<dbReference type="AlphaFoldDB" id="A0A3D8YJQ9"/>
<dbReference type="SUPFAM" id="SSF51004">
    <property type="entry name" value="C-terminal (heme d1) domain of cytochrome cd1-nitrite reductase"/>
    <property type="match status" value="1"/>
</dbReference>
<evidence type="ECO:0000313" key="4">
    <source>
        <dbReference type="Proteomes" id="UP000256409"/>
    </source>
</evidence>
<dbReference type="OrthoDB" id="145213at2"/>
<evidence type="ECO:0000313" key="3">
    <source>
        <dbReference type="EMBL" id="REA80148.1"/>
    </source>
</evidence>
<keyword evidence="1" id="KW-0732">Signal</keyword>
<dbReference type="Pfam" id="PF21783">
    <property type="entry name" value="YNCE"/>
    <property type="match status" value="1"/>
</dbReference>
<dbReference type="EMBL" id="QQPC01000136">
    <property type="protein sequence ID" value="REA80148.1"/>
    <property type="molecule type" value="Genomic_DNA"/>
</dbReference>
<feature type="domain" description="YNCE-like beta-propeller" evidence="2">
    <location>
        <begin position="72"/>
        <end position="256"/>
    </location>
</feature>
<dbReference type="InterPro" id="IPR051200">
    <property type="entry name" value="Host-pathogen_enzymatic-act"/>
</dbReference>
<dbReference type="PANTHER" id="PTHR47197:SF3">
    <property type="entry name" value="DIHYDRO-HEME D1 DEHYDROGENASE"/>
    <property type="match status" value="1"/>
</dbReference>
<sequence length="329" mass="36254">MKEKFIYVTNTDSNDISVISSKHGKELTRIPVGGSPRGSMALHKSLPYGYVCNCAGNTISKIDLINNKEHSKITVGLAPRGVCVDPIKEIIYVSNSGSNDVSIISTENDVEIFRIKVGDNPRFLSISSDGKYLSVPCSGSDNVYIIELAENVLDSKISSIVELGENARPYHAFTHKNYNVYTANTHRHTVSVVDLYKKMLTSEIPVGYGPRAVIADPWKDIVYVSCEASNSVSVVDINKNEEIKHIDVGPTPRGLKIDENSKILYVSAFKRTMLSKYFQDGDGLSVVDLKSLERKSYIKAGLGPCSVSIYEPSLETLINTYENNKSTMV</sequence>
<dbReference type="RefSeq" id="WP_075773699.1">
    <property type="nucleotide sequence ID" value="NZ_BAAFHR010000011.1"/>
</dbReference>
<dbReference type="InterPro" id="IPR048433">
    <property type="entry name" value="YNCE-like_beta-prop"/>
</dbReference>